<dbReference type="PANTHER" id="PTHR42711:SF5">
    <property type="entry name" value="ABC TRANSPORTER ATP-BINDING PROTEIN NATA"/>
    <property type="match status" value="1"/>
</dbReference>
<organism evidence="7 8">
    <name type="scientific">Enhygromyxa salina</name>
    <dbReference type="NCBI Taxonomy" id="215803"/>
    <lineage>
        <taxon>Bacteria</taxon>
        <taxon>Pseudomonadati</taxon>
        <taxon>Myxococcota</taxon>
        <taxon>Polyangia</taxon>
        <taxon>Nannocystales</taxon>
        <taxon>Nannocystaceae</taxon>
        <taxon>Enhygromyxa</taxon>
    </lineage>
</organism>
<accession>A0A2S9YPB0</accession>
<dbReference type="GO" id="GO:0005524">
    <property type="term" value="F:ATP binding"/>
    <property type="evidence" value="ECO:0007669"/>
    <property type="project" value="UniProtKB-KW"/>
</dbReference>
<evidence type="ECO:0000256" key="5">
    <source>
        <dbReference type="ARBA" id="ARBA00022840"/>
    </source>
</evidence>
<dbReference type="SMART" id="SM00382">
    <property type="entry name" value="AAA"/>
    <property type="match status" value="1"/>
</dbReference>
<evidence type="ECO:0000313" key="8">
    <source>
        <dbReference type="Proteomes" id="UP000238823"/>
    </source>
</evidence>
<gene>
    <name evidence="7" type="primary">ybhF_2</name>
    <name evidence="7" type="ORF">ENSA7_33500</name>
</gene>
<dbReference type="InterPro" id="IPR017871">
    <property type="entry name" value="ABC_transporter-like_CS"/>
</dbReference>
<dbReference type="InterPro" id="IPR027417">
    <property type="entry name" value="P-loop_NTPase"/>
</dbReference>
<evidence type="ECO:0000256" key="2">
    <source>
        <dbReference type="ARBA" id="ARBA00022448"/>
    </source>
</evidence>
<dbReference type="PROSITE" id="PS50893">
    <property type="entry name" value="ABC_TRANSPORTER_2"/>
    <property type="match status" value="1"/>
</dbReference>
<proteinExistence type="inferred from homology"/>
<comment type="similarity">
    <text evidence="1">Belongs to the ABC transporter superfamily.</text>
</comment>
<dbReference type="InterPro" id="IPR003439">
    <property type="entry name" value="ABC_transporter-like_ATP-bd"/>
</dbReference>
<keyword evidence="2" id="KW-0813">Transport</keyword>
<dbReference type="Proteomes" id="UP000238823">
    <property type="component" value="Unassembled WGS sequence"/>
</dbReference>
<dbReference type="OrthoDB" id="9805130at2"/>
<dbReference type="EMBL" id="PVNL01000063">
    <property type="protein sequence ID" value="PRQ06926.1"/>
    <property type="molecule type" value="Genomic_DNA"/>
</dbReference>
<evidence type="ECO:0000313" key="7">
    <source>
        <dbReference type="EMBL" id="PRQ06926.1"/>
    </source>
</evidence>
<evidence type="ECO:0000256" key="3">
    <source>
        <dbReference type="ARBA" id="ARBA00022458"/>
    </source>
</evidence>
<evidence type="ECO:0000256" key="1">
    <source>
        <dbReference type="ARBA" id="ARBA00005417"/>
    </source>
</evidence>
<comment type="caution">
    <text evidence="7">The sequence shown here is derived from an EMBL/GenBank/DDBJ whole genome shotgun (WGS) entry which is preliminary data.</text>
</comment>
<keyword evidence="5 7" id="KW-0067">ATP-binding</keyword>
<evidence type="ECO:0000259" key="6">
    <source>
        <dbReference type="PROSITE" id="PS50893"/>
    </source>
</evidence>
<keyword evidence="4" id="KW-0547">Nucleotide-binding</keyword>
<protein>
    <submittedName>
        <fullName evidence="7">Putative ABC transporter ATP-binding protein YbhF</fullName>
    </submittedName>
</protein>
<reference evidence="7 8" key="1">
    <citation type="submission" date="2018-03" db="EMBL/GenBank/DDBJ databases">
        <title>Draft Genome Sequences of the Obligatory Marine Myxobacteria Enhygromyxa salina SWB007.</title>
        <authorList>
            <person name="Poehlein A."/>
            <person name="Moghaddam J.A."/>
            <person name="Harms H."/>
            <person name="Alanjari M."/>
            <person name="Koenig G.M."/>
            <person name="Daniel R."/>
            <person name="Schaeberle T.F."/>
        </authorList>
    </citation>
    <scope>NUCLEOTIDE SEQUENCE [LARGE SCALE GENOMIC DNA]</scope>
    <source>
        <strain evidence="7 8">SWB007</strain>
    </source>
</reference>
<dbReference type="Gene3D" id="3.40.50.300">
    <property type="entry name" value="P-loop containing nucleotide triphosphate hydrolases"/>
    <property type="match status" value="1"/>
</dbReference>
<dbReference type="PROSITE" id="PS00211">
    <property type="entry name" value="ABC_TRANSPORTER_1"/>
    <property type="match status" value="1"/>
</dbReference>
<sequence length="252" mass="27019">MIVAQQLRKRFGDIVAVHEVSLRAEDGQVTGLLGPNGAGKTTTLRLLYGLMRPDAGTVQIDEVDVVADPLGAQAKVGVLPDAHGLYPRLSAREHVRYFGELQGLRGAALEQQIAALIERLDMGGIADRRAAGFSQGERMKVSLARALVHGPNNVILDEPTNGLDVMSTRAVRKLIRELRDEGKCVLFSSHVMQEVSALCDVIVLVAGGRVVARGTPDELRALSGHGDLEDAFVELTGIDDHRADHRADGGQA</sequence>
<dbReference type="RefSeq" id="WP_106090349.1">
    <property type="nucleotide sequence ID" value="NZ_PVNL01000063.1"/>
</dbReference>
<dbReference type="Pfam" id="PF00005">
    <property type="entry name" value="ABC_tran"/>
    <property type="match status" value="1"/>
</dbReference>
<dbReference type="GO" id="GO:0016887">
    <property type="term" value="F:ATP hydrolysis activity"/>
    <property type="evidence" value="ECO:0007669"/>
    <property type="project" value="InterPro"/>
</dbReference>
<dbReference type="PANTHER" id="PTHR42711">
    <property type="entry name" value="ABC TRANSPORTER ATP-BINDING PROTEIN"/>
    <property type="match status" value="1"/>
</dbReference>
<dbReference type="SUPFAM" id="SSF52540">
    <property type="entry name" value="P-loop containing nucleoside triphosphate hydrolases"/>
    <property type="match status" value="1"/>
</dbReference>
<feature type="domain" description="ABC transporter" evidence="6">
    <location>
        <begin position="2"/>
        <end position="232"/>
    </location>
</feature>
<name>A0A2S9YPB0_9BACT</name>
<evidence type="ECO:0000256" key="4">
    <source>
        <dbReference type="ARBA" id="ARBA00022741"/>
    </source>
</evidence>
<keyword evidence="3" id="KW-0536">Nodulation</keyword>
<dbReference type="AlphaFoldDB" id="A0A2S9YPB0"/>
<dbReference type="InterPro" id="IPR003593">
    <property type="entry name" value="AAA+_ATPase"/>
</dbReference>
<dbReference type="InterPro" id="IPR050763">
    <property type="entry name" value="ABC_transporter_ATP-binding"/>
</dbReference>